<evidence type="ECO:0000256" key="6">
    <source>
        <dbReference type="ARBA" id="ARBA00022989"/>
    </source>
</evidence>
<evidence type="ECO:0000313" key="10">
    <source>
        <dbReference type="EMBL" id="QNV40980.1"/>
    </source>
</evidence>
<keyword evidence="5 9" id="KW-0812">Transmembrane</keyword>
<sequence length="413" mass="44134">MSHLRHLAAAQRKKYQKLPQIPGAQPRPRFDPPTNSSVRAESDFAFSGNSAEHEARLSAQPVQHYSLSNPVLAGFMLTVGVGLALLGWYILTNVGALSGWIVGALFIALGLDPAVRRLEKMGLPRIAGVALVVSIFALAVVGLVSWVVPKIANQTVQFISDFPHEFDQFLNSDFFSSIDRQWGVRHIVDEAVTQATGEFTADSNAVGSFLNNLVDAGSMLANIITGTIIVLILSLYFLSSLPLMKAWFVRLTPASRRTRVSALTESITGAVGHYVAGQAIVALLNGTFAFIVMLIIGAPFPQLLTLFVVILAFIPLIGGVSAGVLVSLVCLLDSWQTALAFAIPYFIYLQVEAYFISPRIMSKAVAVPGGIAIIAVAAGGALWGVLGALIAIPVAASLLILVKEVLVPRQDEH</sequence>
<evidence type="ECO:0000256" key="4">
    <source>
        <dbReference type="ARBA" id="ARBA00022475"/>
    </source>
</evidence>
<evidence type="ECO:0000313" key="11">
    <source>
        <dbReference type="Proteomes" id="UP000516421"/>
    </source>
</evidence>
<feature type="transmembrane region" description="Helical" evidence="9">
    <location>
        <begin position="369"/>
        <end position="402"/>
    </location>
</feature>
<dbReference type="Proteomes" id="UP000516421">
    <property type="component" value="Chromosome"/>
</dbReference>
<accession>A0A7H2BMT4</accession>
<feature type="transmembrane region" description="Helical" evidence="9">
    <location>
        <begin position="338"/>
        <end position="357"/>
    </location>
</feature>
<evidence type="ECO:0000256" key="8">
    <source>
        <dbReference type="SAM" id="MobiDB-lite"/>
    </source>
</evidence>
<name>A0A7H2BMT4_9MICC</name>
<comment type="similarity">
    <text evidence="2">Belongs to the autoinducer-2 exporter (AI-2E) (TC 2.A.86) family.</text>
</comment>
<keyword evidence="7 9" id="KW-0472">Membrane</keyword>
<reference evidence="10 11" key="1">
    <citation type="submission" date="2020-09" db="EMBL/GenBank/DDBJ databases">
        <title>Investigation of environmental microbe.</title>
        <authorList>
            <person name="Ou Y."/>
            <person name="Kang Q."/>
        </authorList>
    </citation>
    <scope>NUCLEOTIDE SEQUENCE [LARGE SCALE GENOMIC DNA]</scope>
    <source>
        <strain evidence="10 11">KJZ-9</strain>
    </source>
</reference>
<dbReference type="Pfam" id="PF01594">
    <property type="entry name" value="AI-2E_transport"/>
    <property type="match status" value="1"/>
</dbReference>
<evidence type="ECO:0000256" key="2">
    <source>
        <dbReference type="ARBA" id="ARBA00009773"/>
    </source>
</evidence>
<dbReference type="GO" id="GO:0055085">
    <property type="term" value="P:transmembrane transport"/>
    <property type="evidence" value="ECO:0007669"/>
    <property type="project" value="TreeGrafter"/>
</dbReference>
<keyword evidence="4" id="KW-1003">Cell membrane</keyword>
<evidence type="ECO:0000256" key="5">
    <source>
        <dbReference type="ARBA" id="ARBA00022692"/>
    </source>
</evidence>
<evidence type="ECO:0000256" key="7">
    <source>
        <dbReference type="ARBA" id="ARBA00023136"/>
    </source>
</evidence>
<feature type="transmembrane region" description="Helical" evidence="9">
    <location>
        <begin position="306"/>
        <end position="331"/>
    </location>
</feature>
<feature type="transmembrane region" description="Helical" evidence="9">
    <location>
        <begin position="219"/>
        <end position="238"/>
    </location>
</feature>
<dbReference type="GO" id="GO:0005886">
    <property type="term" value="C:plasma membrane"/>
    <property type="evidence" value="ECO:0007669"/>
    <property type="project" value="UniProtKB-SubCell"/>
</dbReference>
<comment type="subcellular location">
    <subcellularLocation>
        <location evidence="1">Cell membrane</location>
        <topology evidence="1">Multi-pass membrane protein</topology>
    </subcellularLocation>
</comment>
<gene>
    <name evidence="10" type="ORF">IDM48_04825</name>
</gene>
<dbReference type="InterPro" id="IPR002549">
    <property type="entry name" value="AI-2E-like"/>
</dbReference>
<keyword evidence="3" id="KW-0813">Transport</keyword>
<dbReference type="PANTHER" id="PTHR21716">
    <property type="entry name" value="TRANSMEMBRANE PROTEIN"/>
    <property type="match status" value="1"/>
</dbReference>
<protein>
    <submittedName>
        <fullName evidence="10">AI-2E family transporter</fullName>
    </submittedName>
</protein>
<evidence type="ECO:0000256" key="9">
    <source>
        <dbReference type="SAM" id="Phobius"/>
    </source>
</evidence>
<dbReference type="AlphaFoldDB" id="A0A7H2BMT4"/>
<feature type="region of interest" description="Disordered" evidence="8">
    <location>
        <begin position="13"/>
        <end position="37"/>
    </location>
</feature>
<feature type="transmembrane region" description="Helical" evidence="9">
    <location>
        <begin position="71"/>
        <end position="91"/>
    </location>
</feature>
<feature type="transmembrane region" description="Helical" evidence="9">
    <location>
        <begin position="97"/>
        <end position="115"/>
    </location>
</feature>
<evidence type="ECO:0000256" key="3">
    <source>
        <dbReference type="ARBA" id="ARBA00022448"/>
    </source>
</evidence>
<dbReference type="EMBL" id="CP061538">
    <property type="protein sequence ID" value="QNV40980.1"/>
    <property type="molecule type" value="Genomic_DNA"/>
</dbReference>
<proteinExistence type="inferred from homology"/>
<dbReference type="KEGG" id="rama:IDM48_04825"/>
<keyword evidence="6 9" id="KW-1133">Transmembrane helix</keyword>
<keyword evidence="11" id="KW-1185">Reference proteome</keyword>
<feature type="transmembrane region" description="Helical" evidence="9">
    <location>
        <begin position="279"/>
        <end position="300"/>
    </location>
</feature>
<evidence type="ECO:0000256" key="1">
    <source>
        <dbReference type="ARBA" id="ARBA00004651"/>
    </source>
</evidence>
<dbReference type="PANTHER" id="PTHR21716:SF53">
    <property type="entry name" value="PERMEASE PERM-RELATED"/>
    <property type="match status" value="1"/>
</dbReference>
<organism evidence="10 11">
    <name type="scientific">Rothia amarae</name>
    <dbReference type="NCBI Taxonomy" id="169480"/>
    <lineage>
        <taxon>Bacteria</taxon>
        <taxon>Bacillati</taxon>
        <taxon>Actinomycetota</taxon>
        <taxon>Actinomycetes</taxon>
        <taxon>Micrococcales</taxon>
        <taxon>Micrococcaceae</taxon>
        <taxon>Rothia</taxon>
    </lineage>
</organism>
<feature type="transmembrane region" description="Helical" evidence="9">
    <location>
        <begin position="127"/>
        <end position="148"/>
    </location>
</feature>